<dbReference type="RefSeq" id="WP_114563474.1">
    <property type="nucleotide sequence ID" value="NZ_CP031124.1"/>
</dbReference>
<dbReference type="AlphaFoldDB" id="A0A345DDF7"/>
<accession>A0A345DDF7</accession>
<gene>
    <name evidence="2" type="ORF">DTO96_102149</name>
</gene>
<protein>
    <recommendedName>
        <fullName evidence="1">LysM domain-containing protein</fullName>
    </recommendedName>
</protein>
<dbReference type="KEGG" id="hyf:DTO96_102149"/>
<evidence type="ECO:0000259" key="1">
    <source>
        <dbReference type="PROSITE" id="PS51782"/>
    </source>
</evidence>
<reference evidence="3" key="1">
    <citation type="submission" date="2018-07" db="EMBL/GenBank/DDBJ databases">
        <authorList>
            <person name="Kim H."/>
        </authorList>
    </citation>
    <scope>NUCLEOTIDE SEQUENCE [LARGE SCALE GENOMIC DNA]</scope>
    <source>
        <strain evidence="3">F02</strain>
    </source>
</reference>
<dbReference type="Proteomes" id="UP000252182">
    <property type="component" value="Chromosome"/>
</dbReference>
<proteinExistence type="predicted"/>
<dbReference type="InterPro" id="IPR009826">
    <property type="entry name" value="DNA_circ_N"/>
</dbReference>
<dbReference type="InterPro" id="IPR018392">
    <property type="entry name" value="LysM"/>
</dbReference>
<organism evidence="2 3">
    <name type="scientific">Ephemeroptericola cinctiostellae</name>
    <dbReference type="NCBI Taxonomy" id="2268024"/>
    <lineage>
        <taxon>Bacteria</taxon>
        <taxon>Pseudomonadati</taxon>
        <taxon>Pseudomonadota</taxon>
        <taxon>Betaproteobacteria</taxon>
        <taxon>Burkholderiales</taxon>
        <taxon>Burkholderiaceae</taxon>
        <taxon>Ephemeroptericola</taxon>
    </lineage>
</organism>
<dbReference type="OrthoDB" id="378644at2"/>
<evidence type="ECO:0000313" key="2">
    <source>
        <dbReference type="EMBL" id="AXF86395.1"/>
    </source>
</evidence>
<name>A0A345DDF7_9BURK</name>
<dbReference type="PROSITE" id="PS51782">
    <property type="entry name" value="LYSM"/>
    <property type="match status" value="1"/>
</dbReference>
<dbReference type="EMBL" id="CP031124">
    <property type="protein sequence ID" value="AXF86395.1"/>
    <property type="molecule type" value="Genomic_DNA"/>
</dbReference>
<dbReference type="Pfam" id="PF07157">
    <property type="entry name" value="DNA_circ_N"/>
    <property type="match status" value="1"/>
</dbReference>
<evidence type="ECO:0000313" key="3">
    <source>
        <dbReference type="Proteomes" id="UP000252182"/>
    </source>
</evidence>
<sequence>MSWLNQLQPASFRGVAFEVDTSTRSEGNNTVLREYPFQDLPTLFSMGQAAGEIKFSAYVIGGDYMDKANALEQALLVQESGVLIHPTIGSVRVWHHGKFSIAEAYASEGGMAKFDLSFVRAEARRYPMQAENTGLSAFAAAVAAKVAIVQDFMARYSLEGAAGWVRENIFNHLLVLHGAVFDVLYAIKQGTDGFADIANMGIGAESLLKDMLLMPQDLGARFTQLFDLPKNISAEQAAYVVAQLLPTDTVTNEVLLPTLLPVRNPSLTNLLDVAVAPVYSPYLTPSRQVEAYACAALQSLCQQLSWATLVQASALMEVSNYDVALAIRQVIHSRYEQHVRDLSTSSHFADPVNSTSTAPVVVVGVVNASHVGIYDALSAAHAAALTHLHVSSVALSRMIQYTPQADDSIYALSYQMYGSTRYADEIWAMNPHITNPLLVPAGVALRLVDHG</sequence>
<keyword evidence="3" id="KW-1185">Reference proteome</keyword>
<feature type="domain" description="LysM" evidence="1">
    <location>
        <begin position="399"/>
        <end position="447"/>
    </location>
</feature>